<proteinExistence type="predicted"/>
<dbReference type="Proteomes" id="UP000297245">
    <property type="component" value="Unassembled WGS sequence"/>
</dbReference>
<accession>A0A4S8LIR4</accession>
<feature type="compositionally biased region" description="Basic residues" evidence="1">
    <location>
        <begin position="240"/>
        <end position="280"/>
    </location>
</feature>
<feature type="region of interest" description="Disordered" evidence="1">
    <location>
        <begin position="184"/>
        <end position="212"/>
    </location>
</feature>
<feature type="compositionally biased region" description="Gly residues" evidence="1">
    <location>
        <begin position="659"/>
        <end position="687"/>
    </location>
</feature>
<dbReference type="EMBL" id="ML179395">
    <property type="protein sequence ID" value="THU88790.1"/>
    <property type="molecule type" value="Genomic_DNA"/>
</dbReference>
<dbReference type="AlphaFoldDB" id="A0A4S8LIR4"/>
<feature type="region of interest" description="Disordered" evidence="1">
    <location>
        <begin position="343"/>
        <end position="523"/>
    </location>
</feature>
<feature type="region of interest" description="Disordered" evidence="1">
    <location>
        <begin position="239"/>
        <end position="285"/>
    </location>
</feature>
<organism evidence="2 3">
    <name type="scientific">Dendrothele bispora (strain CBS 962.96)</name>
    <dbReference type="NCBI Taxonomy" id="1314807"/>
    <lineage>
        <taxon>Eukaryota</taxon>
        <taxon>Fungi</taxon>
        <taxon>Dikarya</taxon>
        <taxon>Basidiomycota</taxon>
        <taxon>Agaricomycotina</taxon>
        <taxon>Agaricomycetes</taxon>
        <taxon>Agaricomycetidae</taxon>
        <taxon>Agaricales</taxon>
        <taxon>Agaricales incertae sedis</taxon>
        <taxon>Dendrothele</taxon>
    </lineage>
</organism>
<feature type="compositionally biased region" description="Basic residues" evidence="1">
    <location>
        <begin position="500"/>
        <end position="523"/>
    </location>
</feature>
<protein>
    <submittedName>
        <fullName evidence="2">Uncharacterized protein</fullName>
    </submittedName>
</protein>
<feature type="compositionally biased region" description="Polar residues" evidence="1">
    <location>
        <begin position="474"/>
        <end position="485"/>
    </location>
</feature>
<sequence length="703" mass="76823">MNTMIIDLPETASLYASGYFPSPPGYHPLHQRPSHHGIHAFPPRLPGLSPIPPFPPTAGQGAAGFPFPPTHEELPLHMRFSSLNFDENMHGHVRGPGGGEFPMPPPPLHGPPPLGPYGLHAFGHGRRIPMPPPGPSPFEFPPPPELGAYGHPTPFHTHVPGTPPPTRSGRGRFSSFRAHVRFATTTVPPSEAPAEATTTATDMADTPETTAAETEATAAFTAASPQATQDDTVPDPTLPHTRHHRRHHHLHGPHHFRGLHTHHGRDGFHRHHRGHGRFGPHAHITAHGGSRIHLLVNMRRALGFSHRRGHGGHGHGLGFSRGRSFGYPYTGYPNPYYSFDLFGLDDMEGGSDPTSDEAREGEGEEEERREESARAGTEAEHHQKDDQGREDEDPRSDPLDFECLSPTLSEPSSESSWSTISDDEGVPEDGNERTTGTGFTRARNNDNHPAVEEEDYILLPPRSPSPSELDETSSVDSDSNESNPDPTFISRGRPTPHDHSQHHHSHHHHPHSHHHHHDGPHHRPFHLGPWHHFDWARARESALAVSGPGSVRGRGFGRGFGREFSRGGHSHGHLYPHSRPYFHGLPPHPPHPPPPYYTGPDFDNDTHPDFDRLLGLAIPSLGPFPPFSFPPNVDTNARDGIYEDERLDFGPGFRFGFTRGRGGGGPGVRGGLGGFRAGGRGRGGRGGRGGREARGLGLGRQGH</sequence>
<evidence type="ECO:0000313" key="2">
    <source>
        <dbReference type="EMBL" id="THU88790.1"/>
    </source>
</evidence>
<evidence type="ECO:0000313" key="3">
    <source>
        <dbReference type="Proteomes" id="UP000297245"/>
    </source>
</evidence>
<feature type="compositionally biased region" description="Low complexity" evidence="1">
    <location>
        <begin position="404"/>
        <end position="420"/>
    </location>
</feature>
<gene>
    <name evidence="2" type="ORF">K435DRAFT_304577</name>
</gene>
<name>A0A4S8LIR4_DENBC</name>
<feature type="compositionally biased region" description="Basic and acidic residues" evidence="1">
    <location>
        <begin position="369"/>
        <end position="387"/>
    </location>
</feature>
<reference evidence="2 3" key="1">
    <citation type="journal article" date="2019" name="Nat. Ecol. Evol.">
        <title>Megaphylogeny resolves global patterns of mushroom evolution.</title>
        <authorList>
            <person name="Varga T."/>
            <person name="Krizsan K."/>
            <person name="Foldi C."/>
            <person name="Dima B."/>
            <person name="Sanchez-Garcia M."/>
            <person name="Sanchez-Ramirez S."/>
            <person name="Szollosi G.J."/>
            <person name="Szarkandi J.G."/>
            <person name="Papp V."/>
            <person name="Albert L."/>
            <person name="Andreopoulos W."/>
            <person name="Angelini C."/>
            <person name="Antonin V."/>
            <person name="Barry K.W."/>
            <person name="Bougher N.L."/>
            <person name="Buchanan P."/>
            <person name="Buyck B."/>
            <person name="Bense V."/>
            <person name="Catcheside P."/>
            <person name="Chovatia M."/>
            <person name="Cooper J."/>
            <person name="Damon W."/>
            <person name="Desjardin D."/>
            <person name="Finy P."/>
            <person name="Geml J."/>
            <person name="Haridas S."/>
            <person name="Hughes K."/>
            <person name="Justo A."/>
            <person name="Karasinski D."/>
            <person name="Kautmanova I."/>
            <person name="Kiss B."/>
            <person name="Kocsube S."/>
            <person name="Kotiranta H."/>
            <person name="LaButti K.M."/>
            <person name="Lechner B.E."/>
            <person name="Liimatainen K."/>
            <person name="Lipzen A."/>
            <person name="Lukacs Z."/>
            <person name="Mihaltcheva S."/>
            <person name="Morgado L.N."/>
            <person name="Niskanen T."/>
            <person name="Noordeloos M.E."/>
            <person name="Ohm R.A."/>
            <person name="Ortiz-Santana B."/>
            <person name="Ovrebo C."/>
            <person name="Racz N."/>
            <person name="Riley R."/>
            <person name="Savchenko A."/>
            <person name="Shiryaev A."/>
            <person name="Soop K."/>
            <person name="Spirin V."/>
            <person name="Szebenyi C."/>
            <person name="Tomsovsky M."/>
            <person name="Tulloss R.E."/>
            <person name="Uehling J."/>
            <person name="Grigoriev I.V."/>
            <person name="Vagvolgyi C."/>
            <person name="Papp T."/>
            <person name="Martin F.M."/>
            <person name="Miettinen O."/>
            <person name="Hibbett D.S."/>
            <person name="Nagy L.G."/>
        </authorList>
    </citation>
    <scope>NUCLEOTIDE SEQUENCE [LARGE SCALE GENOMIC DNA]</scope>
    <source>
        <strain evidence="2 3">CBS 962.96</strain>
    </source>
</reference>
<feature type="region of interest" description="Disordered" evidence="1">
    <location>
        <begin position="658"/>
        <end position="703"/>
    </location>
</feature>
<evidence type="ECO:0000256" key="1">
    <source>
        <dbReference type="SAM" id="MobiDB-lite"/>
    </source>
</evidence>
<keyword evidence="3" id="KW-1185">Reference proteome</keyword>